<organism evidence="4 5">
    <name type="scientific">Ursus americanus</name>
    <name type="common">American black bear</name>
    <name type="synonym">Euarctos americanus</name>
    <dbReference type="NCBI Taxonomy" id="9643"/>
    <lineage>
        <taxon>Eukaryota</taxon>
        <taxon>Metazoa</taxon>
        <taxon>Chordata</taxon>
        <taxon>Craniata</taxon>
        <taxon>Vertebrata</taxon>
        <taxon>Euteleostomi</taxon>
        <taxon>Mammalia</taxon>
        <taxon>Eutheria</taxon>
        <taxon>Laurasiatheria</taxon>
        <taxon>Carnivora</taxon>
        <taxon>Caniformia</taxon>
        <taxon>Ursidae</taxon>
        <taxon>Ursus</taxon>
    </lineage>
</organism>
<reference evidence="5" key="1">
    <citation type="submission" date="2016-06" db="EMBL/GenBank/DDBJ databases">
        <title>De novo assembly and RNA-Seq shows season-dependent expression and editing in black bear kidneys.</title>
        <authorList>
            <person name="Korstanje R."/>
            <person name="Srivastava A."/>
            <person name="Sarsani V.K."/>
            <person name="Sheehan S.M."/>
            <person name="Seger R.L."/>
            <person name="Barter M.E."/>
            <person name="Lindqvist C."/>
            <person name="Brody L.C."/>
            <person name="Mullikin J.C."/>
        </authorList>
    </citation>
    <scope>NUCLEOTIDE SEQUENCE [LARGE SCALE GENOMIC DNA]</scope>
</reference>
<dbReference type="Proteomes" id="UP000291022">
    <property type="component" value="Unassembled WGS sequence"/>
</dbReference>
<name>A0A452QX29_URSAM</name>
<evidence type="ECO:0000313" key="5">
    <source>
        <dbReference type="Proteomes" id="UP000291022"/>
    </source>
</evidence>
<keyword evidence="2" id="KW-0812">Transmembrane</keyword>
<dbReference type="GO" id="GO:0070234">
    <property type="term" value="P:positive regulation of T cell apoptotic process"/>
    <property type="evidence" value="ECO:0007669"/>
    <property type="project" value="TreeGrafter"/>
</dbReference>
<keyword evidence="2" id="KW-0472">Membrane</keyword>
<dbReference type="AlphaFoldDB" id="A0A452QX29"/>
<dbReference type="GeneTree" id="ENSGT00390000013662"/>
<dbReference type="GO" id="GO:0002841">
    <property type="term" value="P:negative regulation of T cell mediated immune response to tumor cell"/>
    <property type="evidence" value="ECO:0007669"/>
    <property type="project" value="Ensembl"/>
</dbReference>
<feature type="transmembrane region" description="Helical" evidence="2">
    <location>
        <begin position="173"/>
        <end position="195"/>
    </location>
</feature>
<keyword evidence="3" id="KW-0732">Signal</keyword>
<feature type="region of interest" description="Disordered" evidence="1">
    <location>
        <begin position="81"/>
        <end position="117"/>
    </location>
</feature>
<gene>
    <name evidence="4" type="primary">PDCD1</name>
</gene>
<evidence type="ECO:0000256" key="1">
    <source>
        <dbReference type="SAM" id="MobiDB-lite"/>
    </source>
</evidence>
<evidence type="ECO:0000313" key="4">
    <source>
        <dbReference type="Ensembl" id="ENSUAMP00000010311.1"/>
    </source>
</evidence>
<evidence type="ECO:0000256" key="3">
    <source>
        <dbReference type="SAM" id="SignalP"/>
    </source>
</evidence>
<dbReference type="STRING" id="9643.ENSUAMP00000010311"/>
<dbReference type="PANTHER" id="PTHR15264">
    <property type="entry name" value="PROGRAMMED CELL DEATH PROTEIN 1"/>
    <property type="match status" value="1"/>
</dbReference>
<dbReference type="OMA" id="GAQGECH"/>
<dbReference type="GO" id="GO:0038023">
    <property type="term" value="F:signaling receptor activity"/>
    <property type="evidence" value="ECO:0007669"/>
    <property type="project" value="Ensembl"/>
</dbReference>
<dbReference type="Ensembl" id="ENSUAMT00000011591.1">
    <property type="protein sequence ID" value="ENSUAMP00000010311.1"/>
    <property type="gene ID" value="ENSUAMG00000008493.1"/>
</dbReference>
<dbReference type="InterPro" id="IPR042379">
    <property type="entry name" value="PDCD1"/>
</dbReference>
<feature type="chain" id="PRO_5019233083" evidence="3">
    <location>
        <begin position="27"/>
        <end position="293"/>
    </location>
</feature>
<feature type="compositionally biased region" description="Basic and acidic residues" evidence="1">
    <location>
        <begin position="143"/>
        <end position="153"/>
    </location>
</feature>
<dbReference type="PANTHER" id="PTHR15264:SF2">
    <property type="entry name" value="PROGRAMMED CELL DEATH PROTEIN 1"/>
    <property type="match status" value="1"/>
</dbReference>
<reference evidence="4" key="2">
    <citation type="submission" date="2025-08" db="UniProtKB">
        <authorList>
            <consortium name="Ensembl"/>
        </authorList>
    </citation>
    <scope>IDENTIFICATION</scope>
</reference>
<feature type="region of interest" description="Disordered" evidence="1">
    <location>
        <begin position="259"/>
        <end position="293"/>
    </location>
</feature>
<proteinExistence type="predicted"/>
<dbReference type="GO" id="GO:0009897">
    <property type="term" value="C:external side of plasma membrane"/>
    <property type="evidence" value="ECO:0007669"/>
    <property type="project" value="TreeGrafter"/>
</dbReference>
<protein>
    <submittedName>
        <fullName evidence="4">Programmed cell death 1</fullName>
    </submittedName>
</protein>
<reference evidence="4" key="3">
    <citation type="submission" date="2025-09" db="UniProtKB">
        <authorList>
            <consortium name="Ensembl"/>
        </authorList>
    </citation>
    <scope>IDENTIFICATION</scope>
</reference>
<sequence>MGAPRAPWPLVWAVLQLGWWPGWLLGLPDGPWAPFTFSPAPGRGAQGECHLTCSLFPRHPCRALLCQTRYRMSPRNTRDDKNWGRLYRRDRHPPAPTGVPTSRGCPMAGPPQRHRAPGSVTAATYLLRGAIYLPPNTQISESPRAELTVRERSWSPTESPSPPPRITNQLQGLVIGITSVLVGVPLLLLVTWVLAAAFPRAARGKTTDASLLLSLKKEGPSAAPVFTVDYGELDFQWREKTPEPSAPCAPEQTEYATIVFPSRPGSPGRRASAHSPQGPQPLSPEDGPCPWPL</sequence>
<feature type="region of interest" description="Disordered" evidence="1">
    <location>
        <begin position="142"/>
        <end position="165"/>
    </location>
</feature>
<feature type="signal peptide" evidence="3">
    <location>
        <begin position="1"/>
        <end position="26"/>
    </location>
</feature>
<keyword evidence="2" id="KW-1133">Transmembrane helix</keyword>
<evidence type="ECO:0000256" key="2">
    <source>
        <dbReference type="SAM" id="Phobius"/>
    </source>
</evidence>
<keyword evidence="5" id="KW-1185">Reference proteome</keyword>
<accession>A0A452QX29</accession>
<feature type="compositionally biased region" description="Pro residues" evidence="1">
    <location>
        <begin position="278"/>
        <end position="293"/>
    </location>
</feature>
<dbReference type="GO" id="GO:0050868">
    <property type="term" value="P:negative regulation of T cell activation"/>
    <property type="evidence" value="ECO:0007669"/>
    <property type="project" value="Ensembl"/>
</dbReference>